<gene>
    <name evidence="1" type="ORF">J2S44_003631</name>
</gene>
<organism evidence="1 2">
    <name type="scientific">Catenuloplanes niger</name>
    <dbReference type="NCBI Taxonomy" id="587534"/>
    <lineage>
        <taxon>Bacteria</taxon>
        <taxon>Bacillati</taxon>
        <taxon>Actinomycetota</taxon>
        <taxon>Actinomycetes</taxon>
        <taxon>Micromonosporales</taxon>
        <taxon>Micromonosporaceae</taxon>
        <taxon>Catenuloplanes</taxon>
    </lineage>
</organism>
<evidence type="ECO:0000313" key="1">
    <source>
        <dbReference type="EMBL" id="MDR7323381.1"/>
    </source>
</evidence>
<dbReference type="EMBL" id="JAVDYC010000001">
    <property type="protein sequence ID" value="MDR7323381.1"/>
    <property type="molecule type" value="Genomic_DNA"/>
</dbReference>
<evidence type="ECO:0000313" key="2">
    <source>
        <dbReference type="Proteomes" id="UP001183629"/>
    </source>
</evidence>
<keyword evidence="2" id="KW-1185">Reference proteome</keyword>
<proteinExistence type="predicted"/>
<accession>A0AAE4CRV2</accession>
<comment type="caution">
    <text evidence="1">The sequence shown here is derived from an EMBL/GenBank/DDBJ whole genome shotgun (WGS) entry which is preliminary data.</text>
</comment>
<dbReference type="InterPro" id="IPR049995">
    <property type="entry name" value="Capsid_mycobact-type"/>
</dbReference>
<dbReference type="NCBIfam" id="NF042926">
    <property type="entry name" value="capsid_Caudo_1"/>
    <property type="match status" value="1"/>
</dbReference>
<protein>
    <recommendedName>
        <fullName evidence="3">Major capsid protein</fullName>
    </recommendedName>
</protein>
<name>A0AAE4CRV2_9ACTN</name>
<dbReference type="Proteomes" id="UP001183629">
    <property type="component" value="Unassembled WGS sequence"/>
</dbReference>
<dbReference type="Pfam" id="PF25209">
    <property type="entry name" value="Phage_capsid_4"/>
    <property type="match status" value="1"/>
</dbReference>
<dbReference type="RefSeq" id="WP_310415174.1">
    <property type="nucleotide sequence ID" value="NZ_JAVDYC010000001.1"/>
</dbReference>
<sequence length="300" mass="32885">MPNQQIAYPLAAPTLSGNVLTVDTALRQPTRITRRIMDLTLARFIVDRIFATAGSVSGGSVVYDQATTNELYTDRDVERVGPGDEFPIVGSQRTVPKVALVEKWGGKFFITDEARDRNDVTFFNNQVTQLANTIVRKVNTRAVETLEAAITALGGGGTFVGHNWGTVVTGGSSQTNNSGWPAADLGQAQFLADTDELGVTYDLWLVNPKQRMQFFNTYGSTAQAVLDSYGVEMYASNRIANGTGYAVARGQVGELRVEKALDTEAWRERETQRNWVQSDVRPVMYVTNPYSIKKVTGLDG</sequence>
<evidence type="ECO:0008006" key="3">
    <source>
        <dbReference type="Google" id="ProtNLM"/>
    </source>
</evidence>
<reference evidence="1 2" key="1">
    <citation type="submission" date="2023-07" db="EMBL/GenBank/DDBJ databases">
        <title>Sequencing the genomes of 1000 actinobacteria strains.</title>
        <authorList>
            <person name="Klenk H.-P."/>
        </authorList>
    </citation>
    <scope>NUCLEOTIDE SEQUENCE [LARGE SCALE GENOMIC DNA]</scope>
    <source>
        <strain evidence="1 2">DSM 44711</strain>
    </source>
</reference>
<dbReference type="AlphaFoldDB" id="A0AAE4CRV2"/>